<keyword evidence="5" id="KW-1185">Reference proteome</keyword>
<evidence type="ECO:0000313" key="4">
    <source>
        <dbReference type="EMBL" id="CAD7678750.1"/>
    </source>
</evidence>
<comment type="similarity">
    <text evidence="1">Belongs to the histone H2B family.</text>
</comment>
<dbReference type="Pfam" id="PF00125">
    <property type="entry name" value="Histone"/>
    <property type="match status" value="1"/>
</dbReference>
<dbReference type="AlphaFoldDB" id="A0A811YMK5"/>
<dbReference type="PANTHER" id="PTHR23428">
    <property type="entry name" value="HISTONE H2B"/>
    <property type="match status" value="1"/>
</dbReference>
<sequence>MARSTARKTRGHQSPISRKKSHSSTNSGHRNYSLYISRVLKEVVPQRGISSRTLDIMNTLINDIFELISMEACSLMRFRNRCTLTPEDLQKAVYLVLPAKLAKYAVAFGSEAVQRYVHSYTPYTSLIKSWGK</sequence>
<dbReference type="InterPro" id="IPR009072">
    <property type="entry name" value="Histone-fold"/>
</dbReference>
<feature type="region of interest" description="Disordered" evidence="2">
    <location>
        <begin position="1"/>
        <end position="29"/>
    </location>
</feature>
<dbReference type="InterPro" id="IPR007125">
    <property type="entry name" value="H2A/H2B/H3"/>
</dbReference>
<reference evidence="4" key="1">
    <citation type="submission" date="2020-12" db="EMBL/GenBank/DDBJ databases">
        <authorList>
            <consortium name="Molecular Ecology Group"/>
        </authorList>
    </citation>
    <scope>NUCLEOTIDE SEQUENCE</scope>
    <source>
        <strain evidence="4">TBG_1078</strain>
    </source>
</reference>
<dbReference type="GO" id="GO:0030527">
    <property type="term" value="F:structural constituent of chromatin"/>
    <property type="evidence" value="ECO:0007669"/>
    <property type="project" value="InterPro"/>
</dbReference>
<dbReference type="SMART" id="SM00427">
    <property type="entry name" value="H2B"/>
    <property type="match status" value="1"/>
</dbReference>
<dbReference type="Proteomes" id="UP000645828">
    <property type="component" value="Unassembled WGS sequence"/>
</dbReference>
<dbReference type="GO" id="GO:0005634">
    <property type="term" value="C:nucleus"/>
    <property type="evidence" value="ECO:0007669"/>
    <property type="project" value="UniProtKB-ARBA"/>
</dbReference>
<dbReference type="InterPro" id="IPR000558">
    <property type="entry name" value="Histone_H2B"/>
</dbReference>
<dbReference type="SUPFAM" id="SSF47113">
    <property type="entry name" value="Histone-fold"/>
    <property type="match status" value="1"/>
</dbReference>
<organism evidence="4 5">
    <name type="scientific">Nyctereutes procyonoides</name>
    <name type="common">Raccoon dog</name>
    <name type="synonym">Canis procyonoides</name>
    <dbReference type="NCBI Taxonomy" id="34880"/>
    <lineage>
        <taxon>Eukaryota</taxon>
        <taxon>Metazoa</taxon>
        <taxon>Chordata</taxon>
        <taxon>Craniata</taxon>
        <taxon>Vertebrata</taxon>
        <taxon>Euteleostomi</taxon>
        <taxon>Mammalia</taxon>
        <taxon>Eutheria</taxon>
        <taxon>Laurasiatheria</taxon>
        <taxon>Carnivora</taxon>
        <taxon>Caniformia</taxon>
        <taxon>Canidae</taxon>
        <taxon>Nyctereutes</taxon>
    </lineage>
</organism>
<accession>A0A811YMK5</accession>
<feature type="domain" description="Core Histone H2A/H2B/H3" evidence="3">
    <location>
        <begin position="16"/>
        <end position="95"/>
    </location>
</feature>
<protein>
    <submittedName>
        <fullName evidence="4">(raccoon dog) hypothetical protein</fullName>
    </submittedName>
</protein>
<gene>
    <name evidence="4" type="ORF">NYPRO_LOCUS11548</name>
</gene>
<dbReference type="CDD" id="cd22910">
    <property type="entry name" value="HFD_H2B"/>
    <property type="match status" value="1"/>
</dbReference>
<comment type="caution">
    <text evidence="4">The sequence shown here is derived from an EMBL/GenBank/DDBJ whole genome shotgun (WGS) entry which is preliminary data.</text>
</comment>
<dbReference type="GO" id="GO:0046982">
    <property type="term" value="F:protein heterodimerization activity"/>
    <property type="evidence" value="ECO:0007669"/>
    <property type="project" value="InterPro"/>
</dbReference>
<dbReference type="EMBL" id="CAJHUB010000681">
    <property type="protein sequence ID" value="CAD7678750.1"/>
    <property type="molecule type" value="Genomic_DNA"/>
</dbReference>
<dbReference type="PRINTS" id="PR00621">
    <property type="entry name" value="HISTONEH2B"/>
</dbReference>
<evidence type="ECO:0000256" key="2">
    <source>
        <dbReference type="SAM" id="MobiDB-lite"/>
    </source>
</evidence>
<evidence type="ECO:0000313" key="5">
    <source>
        <dbReference type="Proteomes" id="UP000645828"/>
    </source>
</evidence>
<evidence type="ECO:0000256" key="1">
    <source>
        <dbReference type="ARBA" id="ARBA00006846"/>
    </source>
</evidence>
<dbReference type="GO" id="GO:0003677">
    <property type="term" value="F:DNA binding"/>
    <property type="evidence" value="ECO:0007669"/>
    <property type="project" value="InterPro"/>
</dbReference>
<evidence type="ECO:0000259" key="3">
    <source>
        <dbReference type="Pfam" id="PF00125"/>
    </source>
</evidence>
<name>A0A811YMK5_NYCPR</name>
<feature type="compositionally biased region" description="Basic residues" evidence="2">
    <location>
        <begin position="1"/>
        <end position="22"/>
    </location>
</feature>
<proteinExistence type="inferred from homology"/>
<dbReference type="GO" id="GO:0000786">
    <property type="term" value="C:nucleosome"/>
    <property type="evidence" value="ECO:0007669"/>
    <property type="project" value="InterPro"/>
</dbReference>
<dbReference type="Gene3D" id="1.10.20.10">
    <property type="entry name" value="Histone, subunit A"/>
    <property type="match status" value="1"/>
</dbReference>
<dbReference type="FunFam" id="1.10.20.10:FF:000043">
    <property type="entry name" value="Histone H2B"/>
    <property type="match status" value="1"/>
</dbReference>